<evidence type="ECO:0000313" key="4">
    <source>
        <dbReference type="EMBL" id="KAF4371251.1"/>
    </source>
</evidence>
<sequence length="468" mass="52595">MEDNKYKEEERLELFHGYRERLKEEIRKKRMNKSTTVPPNNINNSRKKLQYDNYGSFFGPSPSSKPVNNNIIASRVIQEMSKSITSLLSSPKVVTDDDDVKTKVQKLKDSRDYSFLMNDDDDDDQMPMKTIQVLGNNVSHAKKTSSTPMSGHSSRLPSPSSRLTWPPMDSTRQHSSNNGTGPSRPSIKNGTGPSRPSISNGTGPSRPSSNNRIESGRPSTSNRTELGRPSIRSNGTGPSRPSSNNRIESGRPSTSNRIGLGRPSISSNGTGLGRPSISNNRTGPGQPSSSNGTRPSRPSSSNGTKSSISRPKNSSMPSMQKSLSSKLQPSISRQQQLEVVAKAKLLSRPQINKPQKQSSSHLTSYNDNCPKKKPMRQYSDDEGDEGEDYQAISMMIRQMFRYNPNKFVGRDDDDSNMVANFDDIQREEKRSERMGRREDKKKQLLIEEEERREREAKMRRLKKQKFEH</sequence>
<dbReference type="InterPro" id="IPR013256">
    <property type="entry name" value="Chromatin_SPT2"/>
</dbReference>
<feature type="compositionally biased region" description="Low complexity" evidence="3">
    <location>
        <begin position="314"/>
        <end position="330"/>
    </location>
</feature>
<evidence type="ECO:0000256" key="3">
    <source>
        <dbReference type="SAM" id="MobiDB-lite"/>
    </source>
</evidence>
<dbReference type="GO" id="GO:0003677">
    <property type="term" value="F:DNA binding"/>
    <property type="evidence" value="ECO:0007669"/>
    <property type="project" value="TreeGrafter"/>
</dbReference>
<proteinExistence type="inferred from homology"/>
<name>A0A7J6FKM1_CANSA</name>
<accession>A0A7J6FKM1</accession>
<comment type="similarity">
    <text evidence="1">Belongs to the SPT2 family.</text>
</comment>
<dbReference type="Pfam" id="PF08243">
    <property type="entry name" value="SPT2"/>
    <property type="match status" value="1"/>
</dbReference>
<gene>
    <name evidence="4" type="ORF">F8388_020978</name>
</gene>
<feature type="compositionally biased region" description="Polar residues" evidence="3">
    <location>
        <begin position="136"/>
        <end position="152"/>
    </location>
</feature>
<evidence type="ECO:0008006" key="6">
    <source>
        <dbReference type="Google" id="ProtNLM"/>
    </source>
</evidence>
<feature type="region of interest" description="Disordered" evidence="3">
    <location>
        <begin position="411"/>
        <end position="468"/>
    </location>
</feature>
<feature type="region of interest" description="Disordered" evidence="3">
    <location>
        <begin position="136"/>
        <end position="331"/>
    </location>
</feature>
<feature type="compositionally biased region" description="Low complexity" evidence="3">
    <location>
        <begin position="153"/>
        <end position="163"/>
    </location>
</feature>
<dbReference type="Proteomes" id="UP000525078">
    <property type="component" value="Unassembled WGS sequence"/>
</dbReference>
<feature type="region of interest" description="Disordered" evidence="3">
    <location>
        <begin position="348"/>
        <end position="385"/>
    </location>
</feature>
<dbReference type="EMBL" id="JAATIP010000113">
    <property type="protein sequence ID" value="KAF4371251.1"/>
    <property type="molecule type" value="Genomic_DNA"/>
</dbReference>
<comment type="caution">
    <text evidence="4">The sequence shown here is derived from an EMBL/GenBank/DDBJ whole genome shotgun (WGS) entry which is preliminary data.</text>
</comment>
<protein>
    <recommendedName>
        <fullName evidence="6">Protein SPT2 homolog</fullName>
    </recommendedName>
</protein>
<feature type="region of interest" description="Disordered" evidence="3">
    <location>
        <begin position="27"/>
        <end position="46"/>
    </location>
</feature>
<organism evidence="4 5">
    <name type="scientific">Cannabis sativa</name>
    <name type="common">Hemp</name>
    <name type="synonym">Marijuana</name>
    <dbReference type="NCBI Taxonomy" id="3483"/>
    <lineage>
        <taxon>Eukaryota</taxon>
        <taxon>Viridiplantae</taxon>
        <taxon>Streptophyta</taxon>
        <taxon>Embryophyta</taxon>
        <taxon>Tracheophyta</taxon>
        <taxon>Spermatophyta</taxon>
        <taxon>Magnoliopsida</taxon>
        <taxon>eudicotyledons</taxon>
        <taxon>Gunneridae</taxon>
        <taxon>Pentapetalae</taxon>
        <taxon>rosids</taxon>
        <taxon>fabids</taxon>
        <taxon>Rosales</taxon>
        <taxon>Cannabaceae</taxon>
        <taxon>Cannabis</taxon>
    </lineage>
</organism>
<dbReference type="GO" id="GO:0005730">
    <property type="term" value="C:nucleolus"/>
    <property type="evidence" value="ECO:0007669"/>
    <property type="project" value="TreeGrafter"/>
</dbReference>
<evidence type="ECO:0000256" key="2">
    <source>
        <dbReference type="ARBA" id="ARBA00023054"/>
    </source>
</evidence>
<feature type="compositionally biased region" description="Polar residues" evidence="3">
    <location>
        <begin position="173"/>
        <end position="224"/>
    </location>
</feature>
<feature type="compositionally biased region" description="Polar residues" evidence="3">
    <location>
        <begin position="33"/>
        <end position="44"/>
    </location>
</feature>
<evidence type="ECO:0000313" key="5">
    <source>
        <dbReference type="Proteomes" id="UP000525078"/>
    </source>
</evidence>
<dbReference type="GO" id="GO:0006334">
    <property type="term" value="P:nucleosome assembly"/>
    <property type="evidence" value="ECO:0007669"/>
    <property type="project" value="TreeGrafter"/>
</dbReference>
<dbReference type="GO" id="GO:0042393">
    <property type="term" value="F:histone binding"/>
    <property type="evidence" value="ECO:0007669"/>
    <property type="project" value="TreeGrafter"/>
</dbReference>
<dbReference type="AlphaFoldDB" id="A0A7J6FKM1"/>
<feature type="compositionally biased region" description="Polar residues" evidence="3">
    <location>
        <begin position="349"/>
        <end position="367"/>
    </location>
</feature>
<dbReference type="GO" id="GO:0006360">
    <property type="term" value="P:transcription by RNA polymerase I"/>
    <property type="evidence" value="ECO:0007669"/>
    <property type="project" value="TreeGrafter"/>
</dbReference>
<dbReference type="PANTHER" id="PTHR22691:SF8">
    <property type="entry name" value="PROTEIN SPT2 HOMOLOG"/>
    <property type="match status" value="1"/>
</dbReference>
<feature type="compositionally biased region" description="Polar residues" evidence="3">
    <location>
        <begin position="276"/>
        <end position="313"/>
    </location>
</feature>
<evidence type="ECO:0000256" key="1">
    <source>
        <dbReference type="ARBA" id="ARBA00006461"/>
    </source>
</evidence>
<feature type="compositionally biased region" description="Polar residues" evidence="3">
    <location>
        <begin position="231"/>
        <end position="257"/>
    </location>
</feature>
<keyword evidence="2" id="KW-0175">Coiled coil</keyword>
<feature type="compositionally biased region" description="Basic and acidic residues" evidence="3">
    <location>
        <begin position="423"/>
        <end position="468"/>
    </location>
</feature>
<reference evidence="4 5" key="1">
    <citation type="journal article" date="2020" name="bioRxiv">
        <title>Sequence and annotation of 42 cannabis genomes reveals extensive copy number variation in cannabinoid synthesis and pathogen resistance genes.</title>
        <authorList>
            <person name="Mckernan K.J."/>
            <person name="Helbert Y."/>
            <person name="Kane L.T."/>
            <person name="Ebling H."/>
            <person name="Zhang L."/>
            <person name="Liu B."/>
            <person name="Eaton Z."/>
            <person name="Mclaughlin S."/>
            <person name="Kingan S."/>
            <person name="Baybayan P."/>
            <person name="Concepcion G."/>
            <person name="Jordan M."/>
            <person name="Riva A."/>
            <person name="Barbazuk W."/>
            <person name="Harkins T."/>
        </authorList>
    </citation>
    <scope>NUCLEOTIDE SEQUENCE [LARGE SCALE GENOMIC DNA]</scope>
    <source>
        <strain evidence="5">cv. Jamaican Lion 4</strain>
        <tissue evidence="4">Leaf</tissue>
    </source>
</reference>
<dbReference type="SMART" id="SM00784">
    <property type="entry name" value="SPT2"/>
    <property type="match status" value="1"/>
</dbReference>
<dbReference type="PANTHER" id="PTHR22691">
    <property type="entry name" value="YEAST SPT2-RELATED"/>
    <property type="match status" value="1"/>
</dbReference>